<evidence type="ECO:0000313" key="4">
    <source>
        <dbReference type="Proteomes" id="UP001432166"/>
    </source>
</evidence>
<accession>A0ABZ1JG01</accession>
<dbReference type="PANTHER" id="PTHR40086">
    <property type="entry name" value="PHOSPHOTRANSFERASE YTMP-RELATED"/>
    <property type="match status" value="1"/>
</dbReference>
<dbReference type="PANTHER" id="PTHR40086:SF1">
    <property type="entry name" value="CELL CYCLE REGULATOR CCRZ"/>
    <property type="match status" value="1"/>
</dbReference>
<dbReference type="InterPro" id="IPR002575">
    <property type="entry name" value="Aminoglycoside_PTrfase"/>
</dbReference>
<dbReference type="RefSeq" id="WP_328938003.1">
    <property type="nucleotide sequence ID" value="NZ_CP108133.1"/>
</dbReference>
<dbReference type="SUPFAM" id="SSF56112">
    <property type="entry name" value="Protein kinase-like (PK-like)"/>
    <property type="match status" value="1"/>
</dbReference>
<dbReference type="InterPro" id="IPR052077">
    <property type="entry name" value="CcrZ_PhaseVar_Mediator"/>
</dbReference>
<evidence type="ECO:0000313" key="3">
    <source>
        <dbReference type="EMBL" id="WTP50435.1"/>
    </source>
</evidence>
<keyword evidence="4" id="KW-1185">Reference proteome</keyword>
<organism evidence="3 4">
    <name type="scientific">Streptomyces tauricus</name>
    <dbReference type="NCBI Taxonomy" id="68274"/>
    <lineage>
        <taxon>Bacteria</taxon>
        <taxon>Bacillati</taxon>
        <taxon>Actinomycetota</taxon>
        <taxon>Actinomycetes</taxon>
        <taxon>Kitasatosporales</taxon>
        <taxon>Streptomycetaceae</taxon>
        <taxon>Streptomyces</taxon>
        <taxon>Streptomyces aurantiacus group</taxon>
    </lineage>
</organism>
<feature type="domain" description="Aminoglycoside phosphotransferase" evidence="2">
    <location>
        <begin position="32"/>
        <end position="214"/>
    </location>
</feature>
<gene>
    <name evidence="3" type="ORF">OG288_20240</name>
</gene>
<reference evidence="3" key="1">
    <citation type="submission" date="2022-10" db="EMBL/GenBank/DDBJ databases">
        <title>The complete genomes of actinobacterial strains from the NBC collection.</title>
        <authorList>
            <person name="Joergensen T.S."/>
            <person name="Alvarez Arevalo M."/>
            <person name="Sterndorff E.B."/>
            <person name="Faurdal D."/>
            <person name="Vuksanovic O."/>
            <person name="Mourched A.-S."/>
            <person name="Charusanti P."/>
            <person name="Shaw S."/>
            <person name="Blin K."/>
            <person name="Weber T."/>
        </authorList>
    </citation>
    <scope>NUCLEOTIDE SEQUENCE</scope>
    <source>
        <strain evidence="3">NBC_00189</strain>
    </source>
</reference>
<dbReference type="EMBL" id="CP108133">
    <property type="protein sequence ID" value="WTP50435.1"/>
    <property type="molecule type" value="Genomic_DNA"/>
</dbReference>
<feature type="region of interest" description="Disordered" evidence="1">
    <location>
        <begin position="363"/>
        <end position="394"/>
    </location>
</feature>
<dbReference type="Proteomes" id="UP001432166">
    <property type="component" value="Chromosome"/>
</dbReference>
<sequence>MFAEARRSGRDGLVVSGHHNTNRIAHLRQPLAFLLGAESGKVLAKFRTPLPTVEVVPRIWRRESEVLRAVAAHVGEVPRCLADFDTWSLHGYLDGRALADENPAERLGSARLLELAEFFARLAGVPVSELPPLPLDWPDEGDSAGFLAWLARFAEEEVHQSNRPRFGRLFDAVGIPLDAVDRFMRSVPKLTGRPFSLLHTDVHRANVVVVQGPVRDPAPGPVSGPVSDPEGGRLAVIDWELALYGDPLHDLATHLVRMNYDKSEQDLMTLMWTDAMRRAGHEDMTVGMDVDLPVYLGFEYAQSVFPDVMRAALALPDRPAEEDLATAAGRVGRALRRAREPLGLTEKVPDIRDVSAALREWHAKDRADGTDPADPVVRVDGTPWAGQEPSSTRR</sequence>
<feature type="domain" description="Aminoglycoside phosphotransferase" evidence="2">
    <location>
        <begin position="228"/>
        <end position="261"/>
    </location>
</feature>
<dbReference type="Gene3D" id="3.90.1200.10">
    <property type="match status" value="1"/>
</dbReference>
<dbReference type="InterPro" id="IPR011009">
    <property type="entry name" value="Kinase-like_dom_sf"/>
</dbReference>
<protein>
    <submittedName>
        <fullName evidence="3">Aminoglycoside phosphotransferase family protein</fullName>
    </submittedName>
</protein>
<evidence type="ECO:0000259" key="2">
    <source>
        <dbReference type="Pfam" id="PF01636"/>
    </source>
</evidence>
<name>A0ABZ1JG01_9ACTN</name>
<evidence type="ECO:0000256" key="1">
    <source>
        <dbReference type="SAM" id="MobiDB-lite"/>
    </source>
</evidence>
<dbReference type="Pfam" id="PF01636">
    <property type="entry name" value="APH"/>
    <property type="match status" value="2"/>
</dbReference>
<proteinExistence type="predicted"/>